<evidence type="ECO:0000256" key="7">
    <source>
        <dbReference type="ARBA" id="ARBA00022856"/>
    </source>
</evidence>
<dbReference type="CDD" id="cd03249">
    <property type="entry name" value="ABC_MTABC3_MDL1_MDL2"/>
    <property type="match status" value="1"/>
</dbReference>
<comment type="subcellular location">
    <subcellularLocation>
        <location evidence="1">Lysosome membrane</location>
        <topology evidence="1">Multi-pass membrane protein</topology>
    </subcellularLocation>
</comment>
<evidence type="ECO:0000256" key="20">
    <source>
        <dbReference type="ARBA" id="ARBA00083142"/>
    </source>
</evidence>
<evidence type="ECO:0000256" key="17">
    <source>
        <dbReference type="ARBA" id="ARBA00066336"/>
    </source>
</evidence>
<dbReference type="Gene3D" id="1.10.340.70">
    <property type="match status" value="1"/>
</dbReference>
<dbReference type="InterPro" id="IPR011527">
    <property type="entry name" value="ABC1_TM_dom"/>
</dbReference>
<feature type="transmembrane region" description="Helical" evidence="23">
    <location>
        <begin position="680"/>
        <end position="703"/>
    </location>
</feature>
<dbReference type="FunFam" id="1.10.340.70:FF:000001">
    <property type="entry name" value="Retrovirus-related Pol polyprotein from transposon gypsy-like Protein"/>
    <property type="match status" value="1"/>
</dbReference>
<evidence type="ECO:0000256" key="15">
    <source>
        <dbReference type="ARBA" id="ARBA00055204"/>
    </source>
</evidence>
<keyword evidence="5" id="KW-0547">Nucleotide-binding</keyword>
<evidence type="ECO:0000256" key="4">
    <source>
        <dbReference type="ARBA" id="ARBA00022692"/>
    </source>
</evidence>
<comment type="catalytic activity">
    <reaction evidence="14">
        <text>a [oligopeptide](in) + ATP + H2O = a [oligopeptide](out) + ADP + phosphate + H(+)</text>
        <dbReference type="Rhea" id="RHEA:14429"/>
        <dbReference type="Rhea" id="RHEA-COMP:10531"/>
        <dbReference type="ChEBI" id="CHEBI:15377"/>
        <dbReference type="ChEBI" id="CHEBI:15378"/>
        <dbReference type="ChEBI" id="CHEBI:30616"/>
        <dbReference type="ChEBI" id="CHEBI:43474"/>
        <dbReference type="ChEBI" id="CHEBI:83228"/>
        <dbReference type="ChEBI" id="CHEBI:456216"/>
        <dbReference type="EC" id="7.4.2.6"/>
    </reaction>
    <physiologicalReaction direction="left-to-right" evidence="14">
        <dbReference type="Rhea" id="RHEA:14430"/>
    </physiologicalReaction>
</comment>
<dbReference type="EC" id="7.4.2.6" evidence="17"/>
<feature type="transmembrane region" description="Helical" evidence="23">
    <location>
        <begin position="581"/>
        <end position="603"/>
    </location>
</feature>
<proteinExistence type="inferred from homology"/>
<protein>
    <recommendedName>
        <fullName evidence="18">ABC-type oligopeptide transporter ABCB9</fullName>
        <ecNumber evidence="17">7.4.2.6</ecNumber>
    </recommendedName>
    <alternativeName>
        <fullName evidence="21">ATP-binding cassette sub-family B member 9</fullName>
    </alternativeName>
    <alternativeName>
        <fullName evidence="20">ATP-binding cassette transporter 9</fullName>
    </alternativeName>
    <alternativeName>
        <fullName evidence="13">Gypsy retrotransposon integrase-like protein 1</fullName>
    </alternativeName>
    <alternativeName>
        <fullName evidence="19">TAP-like protein</fullName>
    </alternativeName>
</protein>
<keyword evidence="4 23" id="KW-0812">Transmembrane</keyword>
<evidence type="ECO:0000256" key="14">
    <source>
        <dbReference type="ARBA" id="ARBA00052205"/>
    </source>
</evidence>
<evidence type="ECO:0000256" key="16">
    <source>
        <dbReference type="ARBA" id="ARBA00062472"/>
    </source>
</evidence>
<feature type="transmembrane region" description="Helical" evidence="23">
    <location>
        <begin position="901"/>
        <end position="926"/>
    </location>
</feature>
<dbReference type="PROSITE" id="PS50893">
    <property type="entry name" value="ABC_TRANSPORTER_2"/>
    <property type="match status" value="1"/>
</dbReference>
<evidence type="ECO:0000256" key="8">
    <source>
        <dbReference type="ARBA" id="ARBA00022927"/>
    </source>
</evidence>
<evidence type="ECO:0000259" key="26">
    <source>
        <dbReference type="PROSITE" id="PS50994"/>
    </source>
</evidence>
<comment type="subunit">
    <text evidence="16">Homodimer. Interacts (via TMD0 region) with LAMP1; this interaction strongly stabilizes ABCB9 and protects ABCB9 against lysosomal degradation. Interacts (via TMD0 region) with LAMP2 (isoform LAMP-2B). Interacts (via TMD0) with YIF1B; this interaction allows (but is not essential) the ER-to-Golgi trafficking and strongly depends on a salt bridge within TMD0.</text>
</comment>
<evidence type="ECO:0000256" key="18">
    <source>
        <dbReference type="ARBA" id="ARBA00068474"/>
    </source>
</evidence>
<dbReference type="PANTHER" id="PTHR43394:SF21">
    <property type="entry name" value="ATP BINDING CASSETTE SUBFAMILY B MEMBER 9"/>
    <property type="match status" value="1"/>
</dbReference>
<evidence type="ECO:0000256" key="22">
    <source>
        <dbReference type="SAM" id="MobiDB-lite"/>
    </source>
</evidence>
<dbReference type="PANTHER" id="PTHR43394">
    <property type="entry name" value="ATP-DEPENDENT PERMEASE MDL1, MITOCHONDRIAL"/>
    <property type="match status" value="1"/>
</dbReference>
<dbReference type="InterPro" id="IPR041588">
    <property type="entry name" value="Integrase_H2C2"/>
</dbReference>
<evidence type="ECO:0000256" key="23">
    <source>
        <dbReference type="SAM" id="Phobius"/>
    </source>
</evidence>
<evidence type="ECO:0000256" key="12">
    <source>
        <dbReference type="ARBA" id="ARBA00023228"/>
    </source>
</evidence>
<feature type="domain" description="ABC transporter" evidence="24">
    <location>
        <begin position="999"/>
        <end position="1235"/>
    </location>
</feature>
<sequence>MLSVDSLQVVAEEEVVESSSNRLGDIYTFVAEGCYPQTMNPIRKKNLKRYAQKFIIDEGRLYYVGPKKDEKREVVIEAERKRHIFLECHFNDIGHHLGQKKTVHRIQSKYYWLGIVKDVVDWIKVCETCQHTERNKNMTRTVRPIKVDAPWEILGIDILGPFPESHQGNSSVVIITDYYSKWIEAFPIQKRDALSIARCISTSIYRFGAAKTVISTQSMDFCDEVTKHLCDRWNLVQRVSAVELNPLHDRSSVLLKDSIVRLVAEKEGDWDDFLDPILYFFRTGVNPTTKFTPYSLMFNRKAVLPTETKSRPLNIEQDADLYDSKDEASDCITVMQEQQNSVKQLVIANMNATYKQEKKNAKRRGRNLPSVTFKVTDPLFGSRESPSPKKLKQSIYLSFPVETVLATEQSSSEDKNKCDIDETCLCRIKHKLCIKESSLFTENPSEDKCNDSDNLADTISPIVTKRMGVLRAVSCSFLFILVDVIVTTVIYLHGSQLAIFTDDLQDFDILHSVLDLWGTVLVRSCLLLGASVGILWNRVEGPERVSALGTVILLIGLTISTYALAKLLMLSEQGDLAQQPWFLSLFSWTCMSSLGTVLLFTLLGRSTDSLTNEGGDGGGGGCEETERLVETAGDSCSVEFEDQKGEHREKKGSASREGALKQTNSRATLGRLLAYCSKDAWLLSLAFFFLLISAVCEAFIPYYTGKAIDGIVIHKSMEYFTKPLITLTVLSLASSIAVGVRGGVFTLTIARLNLRLRNLLFRSLMHQEIGFFDANHTGNITSRLTSDTTQVSDLISLNVNLFLRSMVKAIGYFIFMFSMSWKLTLVTIMGFPFIAVISKVYGEYYKKLTKDVQSALAMANQVAEETVSAMKTVRSFANEEHEAESYNKKLLVMFQLNKKQALAYALYMWSSNISALVLIVAVLFYGGHLVVTDQMSGGTLISFIIYELELEECLESISSVYTGLMQGVGAAEKVFEYIDREPKHPMDGKEVPDTCEGLVEFKDVTFSYPTRPNTEILKSVSFTLRPGEVTALVGPSGSGKSSCVGLLENFYPPQQGQVLLDGRPVHTYQHNVLHSRVALVGQEPVLFARSVEQNITYGLTDVPMESVVQAASKANAHDFITSLTNGYDTEVGEKGTQLSGGQKQRVAIARAFIRNPHVLILDEATSALDAESEHVVQEALNSTMHQHTVLVIAHRLSTVEKADNILVIDSGCVVEQGQHSQLMAKGGLYYKLVQRQVLAIETGAEVLNPLEDKHLWKSDGSSQQRGADSHSGSESEFEAPRY</sequence>
<dbReference type="Pfam" id="PF00664">
    <property type="entry name" value="ABC_membrane"/>
    <property type="match status" value="1"/>
</dbReference>
<keyword evidence="6" id="KW-0067">ATP-binding</keyword>
<dbReference type="InterPro" id="IPR039421">
    <property type="entry name" value="Type_1_exporter"/>
</dbReference>
<dbReference type="EMBL" id="JAGEUA010000005">
    <property type="protein sequence ID" value="KAL0979181.1"/>
    <property type="molecule type" value="Genomic_DNA"/>
</dbReference>
<feature type="transmembrane region" description="Helical" evidence="23">
    <location>
        <begin position="724"/>
        <end position="750"/>
    </location>
</feature>
<feature type="transmembrane region" description="Helical" evidence="23">
    <location>
        <begin position="810"/>
        <end position="837"/>
    </location>
</feature>
<evidence type="ECO:0000259" key="25">
    <source>
        <dbReference type="PROSITE" id="PS50929"/>
    </source>
</evidence>
<gene>
    <name evidence="27" type="ORF">UPYG_G00181820</name>
</gene>
<feature type="domain" description="ABC transmembrane type-1" evidence="25">
    <location>
        <begin position="685"/>
        <end position="966"/>
    </location>
</feature>
<dbReference type="Pfam" id="PF17921">
    <property type="entry name" value="Integrase_H2C2"/>
    <property type="match status" value="1"/>
</dbReference>
<reference evidence="27 28" key="1">
    <citation type="submission" date="2024-06" db="EMBL/GenBank/DDBJ databases">
        <authorList>
            <person name="Pan Q."/>
            <person name="Wen M."/>
            <person name="Jouanno E."/>
            <person name="Zahm M."/>
            <person name="Klopp C."/>
            <person name="Cabau C."/>
            <person name="Louis A."/>
            <person name="Berthelot C."/>
            <person name="Parey E."/>
            <person name="Roest Crollius H."/>
            <person name="Montfort J."/>
            <person name="Robinson-Rechavi M."/>
            <person name="Bouchez O."/>
            <person name="Lampietro C."/>
            <person name="Lopez Roques C."/>
            <person name="Donnadieu C."/>
            <person name="Postlethwait J."/>
            <person name="Bobe J."/>
            <person name="Verreycken H."/>
            <person name="Guiguen Y."/>
        </authorList>
    </citation>
    <scope>NUCLEOTIDE SEQUENCE [LARGE SCALE GENOMIC DNA]</scope>
    <source>
        <strain evidence="27">Up_M1</strain>
        <tissue evidence="27">Testis</tissue>
    </source>
</reference>
<dbReference type="GO" id="GO:0005524">
    <property type="term" value="F:ATP binding"/>
    <property type="evidence" value="ECO:0007669"/>
    <property type="project" value="UniProtKB-KW"/>
</dbReference>
<dbReference type="SUPFAM" id="SSF90123">
    <property type="entry name" value="ABC transporter transmembrane region"/>
    <property type="match status" value="1"/>
</dbReference>
<dbReference type="SUPFAM" id="SSF52540">
    <property type="entry name" value="P-loop containing nucleoside triphosphate hydrolases"/>
    <property type="match status" value="1"/>
</dbReference>
<evidence type="ECO:0000256" key="3">
    <source>
        <dbReference type="ARBA" id="ARBA00022448"/>
    </source>
</evidence>
<evidence type="ECO:0000256" key="10">
    <source>
        <dbReference type="ARBA" id="ARBA00022989"/>
    </source>
</evidence>
<dbReference type="InterPro" id="IPR036397">
    <property type="entry name" value="RNaseH_sf"/>
</dbReference>
<evidence type="ECO:0000256" key="11">
    <source>
        <dbReference type="ARBA" id="ARBA00023136"/>
    </source>
</evidence>
<accession>A0ABD0X9K4</accession>
<dbReference type="FunFam" id="3.40.50.300:FF:000140">
    <property type="entry name" value="Lipid A export ATP-binding/permease protein MsbA"/>
    <property type="match status" value="1"/>
</dbReference>
<organism evidence="27 28">
    <name type="scientific">Umbra pygmaea</name>
    <name type="common">Eastern mudminnow</name>
    <dbReference type="NCBI Taxonomy" id="75934"/>
    <lineage>
        <taxon>Eukaryota</taxon>
        <taxon>Metazoa</taxon>
        <taxon>Chordata</taxon>
        <taxon>Craniata</taxon>
        <taxon>Vertebrata</taxon>
        <taxon>Euteleostomi</taxon>
        <taxon>Actinopterygii</taxon>
        <taxon>Neopterygii</taxon>
        <taxon>Teleostei</taxon>
        <taxon>Protacanthopterygii</taxon>
        <taxon>Esociformes</taxon>
        <taxon>Umbridae</taxon>
        <taxon>Umbra</taxon>
    </lineage>
</organism>
<dbReference type="PROSITE" id="PS00211">
    <property type="entry name" value="ABC_TRANSPORTER_1"/>
    <property type="match status" value="1"/>
</dbReference>
<dbReference type="FunFam" id="1.20.1560.10:FF:000031">
    <property type="entry name" value="ATP-binding cassette sub-family B member 9"/>
    <property type="match status" value="1"/>
</dbReference>
<dbReference type="InterPro" id="IPR017871">
    <property type="entry name" value="ABC_transporter-like_CS"/>
</dbReference>
<evidence type="ECO:0000256" key="1">
    <source>
        <dbReference type="ARBA" id="ARBA00004155"/>
    </source>
</evidence>
<evidence type="ECO:0000256" key="9">
    <source>
        <dbReference type="ARBA" id="ARBA00022967"/>
    </source>
</evidence>
<dbReference type="Gene3D" id="3.40.50.300">
    <property type="entry name" value="P-loop containing nucleotide triphosphate hydrolases"/>
    <property type="match status" value="1"/>
</dbReference>
<dbReference type="InterPro" id="IPR027417">
    <property type="entry name" value="P-loop_NTPase"/>
</dbReference>
<evidence type="ECO:0000256" key="5">
    <source>
        <dbReference type="ARBA" id="ARBA00022741"/>
    </source>
</evidence>
<evidence type="ECO:0000313" key="27">
    <source>
        <dbReference type="EMBL" id="KAL0979181.1"/>
    </source>
</evidence>
<dbReference type="Proteomes" id="UP001557470">
    <property type="component" value="Unassembled WGS sequence"/>
</dbReference>
<dbReference type="InterPro" id="IPR003593">
    <property type="entry name" value="AAA+_ATPase"/>
</dbReference>
<dbReference type="InterPro" id="IPR001584">
    <property type="entry name" value="Integrase_cat-core"/>
</dbReference>
<comment type="similarity">
    <text evidence="2">Belongs to the ABC transporter superfamily. ABCB family. MHC peptide exporter (TC 3.A.1.209) subfamily.</text>
</comment>
<evidence type="ECO:0000256" key="6">
    <source>
        <dbReference type="ARBA" id="ARBA00022840"/>
    </source>
</evidence>
<evidence type="ECO:0000259" key="24">
    <source>
        <dbReference type="PROSITE" id="PS50893"/>
    </source>
</evidence>
<feature type="transmembrane region" description="Helical" evidence="23">
    <location>
        <begin position="548"/>
        <end position="569"/>
    </location>
</feature>
<evidence type="ECO:0000256" key="19">
    <source>
        <dbReference type="ARBA" id="ARBA00079330"/>
    </source>
</evidence>
<comment type="caution">
    <text evidence="27">The sequence shown here is derived from an EMBL/GenBank/DDBJ whole genome shotgun (WGS) entry which is preliminary data.</text>
</comment>
<evidence type="ECO:0000256" key="2">
    <source>
        <dbReference type="ARBA" id="ARBA00006493"/>
    </source>
</evidence>
<dbReference type="Pfam" id="PF00005">
    <property type="entry name" value="ABC_tran"/>
    <property type="match status" value="1"/>
</dbReference>
<feature type="domain" description="Integrase catalytic" evidence="26">
    <location>
        <begin position="146"/>
        <end position="301"/>
    </location>
</feature>
<dbReference type="InterPro" id="IPR036640">
    <property type="entry name" value="ABC1_TM_sf"/>
</dbReference>
<dbReference type="SUPFAM" id="SSF53098">
    <property type="entry name" value="Ribonuclease H-like"/>
    <property type="match status" value="1"/>
</dbReference>
<comment type="function">
    <text evidence="15">ATP-dependent low-affinity peptide transporter which translocates a broad spectrum of peptides from the cytosol to the lysosomal lumen for degradation. Displays a broad peptide length specificity from 6-mer up to at least 59-mer peptides with an optimum of 23-mers. Binds and transports smaller and larger peptides with the same affinity. Favors positively charged, aromatic or hydrophobic residues in the N- and C-terminal positions whereas negatively charged residues as well as asparagine and methionine are not favored.</text>
</comment>
<dbReference type="PROSITE" id="PS50994">
    <property type="entry name" value="INTEGRASE"/>
    <property type="match status" value="1"/>
</dbReference>
<name>A0ABD0X9K4_UMBPY</name>
<feature type="transmembrane region" description="Helical" evidence="23">
    <location>
        <begin position="469"/>
        <end position="492"/>
    </location>
</feature>
<keyword evidence="7" id="KW-0571">Peptide transport</keyword>
<evidence type="ECO:0000256" key="21">
    <source>
        <dbReference type="ARBA" id="ARBA00084061"/>
    </source>
</evidence>
<dbReference type="GO" id="GO:0015031">
    <property type="term" value="P:protein transport"/>
    <property type="evidence" value="ECO:0007669"/>
    <property type="project" value="UniProtKB-KW"/>
</dbReference>
<evidence type="ECO:0000313" key="28">
    <source>
        <dbReference type="Proteomes" id="UP001557470"/>
    </source>
</evidence>
<feature type="compositionally biased region" description="Basic and acidic residues" evidence="22">
    <location>
        <begin position="1267"/>
        <end position="1282"/>
    </location>
</feature>
<dbReference type="GO" id="GO:0015421">
    <property type="term" value="F:ABC-type oligopeptide transporter activity"/>
    <property type="evidence" value="ECO:0007669"/>
    <property type="project" value="UniProtKB-EC"/>
</dbReference>
<keyword evidence="8" id="KW-0653">Protein transport</keyword>
<keyword evidence="9" id="KW-1278">Translocase</keyword>
<keyword evidence="28" id="KW-1185">Reference proteome</keyword>
<feature type="transmembrane region" description="Helical" evidence="23">
    <location>
        <begin position="513"/>
        <end position="536"/>
    </location>
</feature>
<feature type="region of interest" description="Disordered" evidence="22">
    <location>
        <begin position="1255"/>
        <end position="1282"/>
    </location>
</feature>
<keyword evidence="3" id="KW-0813">Transport</keyword>
<keyword evidence="12" id="KW-0458">Lysosome</keyword>
<dbReference type="InterPro" id="IPR003439">
    <property type="entry name" value="ABC_transporter-like_ATP-bd"/>
</dbReference>
<keyword evidence="11 23" id="KW-0472">Membrane</keyword>
<evidence type="ECO:0000256" key="13">
    <source>
        <dbReference type="ARBA" id="ARBA00039658"/>
    </source>
</evidence>
<keyword evidence="10 23" id="KW-1133">Transmembrane helix</keyword>
<dbReference type="PROSITE" id="PS50929">
    <property type="entry name" value="ABC_TM1F"/>
    <property type="match status" value="1"/>
</dbReference>
<dbReference type="SMART" id="SM00382">
    <property type="entry name" value="AAA"/>
    <property type="match status" value="1"/>
</dbReference>
<dbReference type="GO" id="GO:0005765">
    <property type="term" value="C:lysosomal membrane"/>
    <property type="evidence" value="ECO:0007669"/>
    <property type="project" value="UniProtKB-SubCell"/>
</dbReference>
<dbReference type="InterPro" id="IPR012337">
    <property type="entry name" value="RNaseH-like_sf"/>
</dbReference>
<dbReference type="Gene3D" id="1.20.1560.10">
    <property type="entry name" value="ABC transporter type 1, transmembrane domain"/>
    <property type="match status" value="1"/>
</dbReference>
<dbReference type="Gene3D" id="3.30.420.10">
    <property type="entry name" value="Ribonuclease H-like superfamily/Ribonuclease H"/>
    <property type="match status" value="1"/>
</dbReference>